<feature type="domain" description="PLD phosphodiesterase" evidence="8">
    <location>
        <begin position="278"/>
        <end position="309"/>
    </location>
</feature>
<dbReference type="GO" id="GO:0016891">
    <property type="term" value="F:RNA endonuclease activity producing 5'-phosphomonoesters, hydrolytic mechanism"/>
    <property type="evidence" value="ECO:0007669"/>
    <property type="project" value="TreeGrafter"/>
</dbReference>
<dbReference type="InterPro" id="IPR051406">
    <property type="entry name" value="PLD_domain"/>
</dbReference>
<keyword evidence="7" id="KW-0732">Signal</keyword>
<dbReference type="InterPro" id="IPR015919">
    <property type="entry name" value="Cadherin-like_sf"/>
</dbReference>
<dbReference type="AlphaFoldDB" id="A0A3M9LXA5"/>
<evidence type="ECO:0000259" key="8">
    <source>
        <dbReference type="PROSITE" id="PS50035"/>
    </source>
</evidence>
<evidence type="ECO:0000256" key="4">
    <source>
        <dbReference type="ARBA" id="ARBA00022801"/>
    </source>
</evidence>
<dbReference type="RefSeq" id="WP_123273009.1">
    <property type="nucleotide sequence ID" value="NZ_RJJQ01000026.1"/>
</dbReference>
<comment type="catalytic activity">
    <reaction evidence="1">
        <text>a 1,2-diacyl-sn-glycero-3-phosphocholine + H2O = a 1,2-diacyl-sn-glycero-3-phosphate + choline + H(+)</text>
        <dbReference type="Rhea" id="RHEA:14445"/>
        <dbReference type="ChEBI" id="CHEBI:15354"/>
        <dbReference type="ChEBI" id="CHEBI:15377"/>
        <dbReference type="ChEBI" id="CHEBI:15378"/>
        <dbReference type="ChEBI" id="CHEBI:57643"/>
        <dbReference type="ChEBI" id="CHEBI:58608"/>
        <dbReference type="EC" id="3.1.4.4"/>
    </reaction>
</comment>
<evidence type="ECO:0000256" key="1">
    <source>
        <dbReference type="ARBA" id="ARBA00000798"/>
    </source>
</evidence>
<dbReference type="OrthoDB" id="4991336at2"/>
<feature type="signal peptide" evidence="7">
    <location>
        <begin position="1"/>
        <end position="30"/>
    </location>
</feature>
<dbReference type="SMART" id="SM00155">
    <property type="entry name" value="PLDc"/>
    <property type="match status" value="2"/>
</dbReference>
<evidence type="ECO:0000256" key="2">
    <source>
        <dbReference type="ARBA" id="ARBA00008664"/>
    </source>
</evidence>
<keyword evidence="5" id="KW-0442">Lipid degradation</keyword>
<dbReference type="GO" id="GO:0005509">
    <property type="term" value="F:calcium ion binding"/>
    <property type="evidence" value="ECO:0007669"/>
    <property type="project" value="InterPro"/>
</dbReference>
<dbReference type="GO" id="GO:0006793">
    <property type="term" value="P:phosphorus metabolic process"/>
    <property type="evidence" value="ECO:0007669"/>
    <property type="project" value="UniProtKB-ARBA"/>
</dbReference>
<protein>
    <recommendedName>
        <fullName evidence="3">phospholipase D</fullName>
        <ecNumber evidence="3">3.1.4.4</ecNumber>
    </recommendedName>
</protein>
<feature type="chain" id="PRO_5017945303" description="phospholipase D" evidence="7">
    <location>
        <begin position="31"/>
        <end position="433"/>
    </location>
</feature>
<name>A0A3M9LXA5_9MICO</name>
<evidence type="ECO:0000256" key="7">
    <source>
        <dbReference type="SAM" id="SignalP"/>
    </source>
</evidence>
<comment type="caution">
    <text evidence="9">The sequence shown here is derived from an EMBL/GenBank/DDBJ whole genome shotgun (WGS) entry which is preliminary data.</text>
</comment>
<dbReference type="PANTHER" id="PTHR43856">
    <property type="entry name" value="CARDIOLIPIN HYDROLASE"/>
    <property type="match status" value="1"/>
</dbReference>
<dbReference type="GO" id="GO:0005975">
    <property type="term" value="P:carbohydrate metabolic process"/>
    <property type="evidence" value="ECO:0007669"/>
    <property type="project" value="UniProtKB-ARBA"/>
</dbReference>
<dbReference type="Pfam" id="PF05345">
    <property type="entry name" value="He_PIG"/>
    <property type="match status" value="1"/>
</dbReference>
<dbReference type="Proteomes" id="UP000271678">
    <property type="component" value="Unassembled WGS sequence"/>
</dbReference>
<accession>A0A3M9LXA5</accession>
<keyword evidence="4" id="KW-0378">Hydrolase</keyword>
<dbReference type="SUPFAM" id="SSF49313">
    <property type="entry name" value="Cadherin-like"/>
    <property type="match status" value="1"/>
</dbReference>
<evidence type="ECO:0000256" key="5">
    <source>
        <dbReference type="ARBA" id="ARBA00022963"/>
    </source>
</evidence>
<reference evidence="9 10" key="1">
    <citation type="submission" date="2018-11" db="EMBL/GenBank/DDBJ databases">
        <title>Draft genome of Simplicispira Flexivirga sp. BO-16.</title>
        <authorList>
            <person name="Im W.T."/>
        </authorList>
    </citation>
    <scope>NUCLEOTIDE SEQUENCE [LARGE SCALE GENOMIC DNA]</scope>
    <source>
        <strain evidence="9 10">BO-16</strain>
    </source>
</reference>
<keyword evidence="6" id="KW-0443">Lipid metabolism</keyword>
<dbReference type="CDD" id="cd09128">
    <property type="entry name" value="PLDc_unchar1_2"/>
    <property type="match status" value="1"/>
</dbReference>
<keyword evidence="10" id="KW-1185">Reference proteome</keyword>
<dbReference type="GO" id="GO:0016020">
    <property type="term" value="C:membrane"/>
    <property type="evidence" value="ECO:0007669"/>
    <property type="project" value="InterPro"/>
</dbReference>
<dbReference type="Gene3D" id="3.30.870.10">
    <property type="entry name" value="Endonuclease Chain A"/>
    <property type="match status" value="2"/>
</dbReference>
<comment type="similarity">
    <text evidence="2">Belongs to the phospholipase D family.</text>
</comment>
<evidence type="ECO:0000313" key="9">
    <source>
        <dbReference type="EMBL" id="RNI17946.1"/>
    </source>
</evidence>
<dbReference type="GO" id="GO:0016042">
    <property type="term" value="P:lipid catabolic process"/>
    <property type="evidence" value="ECO:0007669"/>
    <property type="project" value="UniProtKB-KW"/>
</dbReference>
<dbReference type="Pfam" id="PF13091">
    <property type="entry name" value="PLDc_2"/>
    <property type="match status" value="2"/>
</dbReference>
<dbReference type="Gene3D" id="2.60.40.10">
    <property type="entry name" value="Immunoglobulins"/>
    <property type="match status" value="1"/>
</dbReference>
<dbReference type="InterPro" id="IPR001736">
    <property type="entry name" value="PLipase_D/transphosphatidylase"/>
</dbReference>
<evidence type="ECO:0000313" key="10">
    <source>
        <dbReference type="Proteomes" id="UP000271678"/>
    </source>
</evidence>
<proteinExistence type="inferred from homology"/>
<dbReference type="EMBL" id="RJJQ01000026">
    <property type="protein sequence ID" value="RNI17946.1"/>
    <property type="molecule type" value="Genomic_DNA"/>
</dbReference>
<dbReference type="SUPFAM" id="SSF56024">
    <property type="entry name" value="Phospholipase D/nuclease"/>
    <property type="match status" value="2"/>
</dbReference>
<dbReference type="InterPro" id="IPR013783">
    <property type="entry name" value="Ig-like_fold"/>
</dbReference>
<sequence length="433" mass="46368">MRAHWLVRTVAAATTVAAAAFIPSACVAHAADRVSPAWGAPGAGRYRLVALPDQGENSIYDFVESARKSIDITIYELRDPILVNDLVAKEKAGVNVRVIFDGQHSWVDGPAYTALQNAGAGVTYSSPAFVYTHQKTITVDDRESYISTGNFDDHYYATTRDYGVFDTDRRDVSAIEAVFDADYAKQPITPSDGADLVWSPTDSQAHLLTLINSAKKSLDVEEEEFGDPALVGAVIADAKRGVAVRVVVENDYHDYNTELNEVTAAGGKVATYTSPSDTAYYIHAKAIVVDAGTRNERVFVGSENFSDNSLNHNRELGLIINDPSVTWGVERAFDHDFEKSATNSVTVMNPGTQTSAIGSATSLQAQAYDIDGGALTYSAAGLPAGLSIDPSTGLISGTPSTAGFSWVTVTATDATGAASSTTFCWLVPWQWPW</sequence>
<evidence type="ECO:0000256" key="3">
    <source>
        <dbReference type="ARBA" id="ARBA00012027"/>
    </source>
</evidence>
<gene>
    <name evidence="9" type="ORF">EFY87_18755</name>
</gene>
<dbReference type="EC" id="3.1.4.4" evidence="3"/>
<dbReference type="PROSITE" id="PS50035">
    <property type="entry name" value="PLD"/>
    <property type="match status" value="2"/>
</dbReference>
<evidence type="ECO:0000256" key="6">
    <source>
        <dbReference type="ARBA" id="ARBA00023098"/>
    </source>
</evidence>
<dbReference type="InterPro" id="IPR025202">
    <property type="entry name" value="PLD-like_dom"/>
</dbReference>
<feature type="domain" description="PLD phosphodiesterase" evidence="8">
    <location>
        <begin position="128"/>
        <end position="155"/>
    </location>
</feature>
<dbReference type="GO" id="GO:0004630">
    <property type="term" value="F:phospholipase D activity"/>
    <property type="evidence" value="ECO:0007669"/>
    <property type="project" value="UniProtKB-EC"/>
</dbReference>
<dbReference type="PANTHER" id="PTHR43856:SF1">
    <property type="entry name" value="MITOCHONDRIAL CARDIOLIPIN HYDROLASE"/>
    <property type="match status" value="1"/>
</dbReference>
<organism evidence="9 10">
    <name type="scientific">Flexivirga caeni</name>
    <dbReference type="NCBI Taxonomy" id="2294115"/>
    <lineage>
        <taxon>Bacteria</taxon>
        <taxon>Bacillati</taxon>
        <taxon>Actinomycetota</taxon>
        <taxon>Actinomycetes</taxon>
        <taxon>Micrococcales</taxon>
        <taxon>Dermacoccaceae</taxon>
        <taxon>Flexivirga</taxon>
    </lineage>
</organism>